<accession>A0A1S0TYN0</accession>
<feature type="region of interest" description="Disordered" evidence="1">
    <location>
        <begin position="1"/>
        <end position="42"/>
    </location>
</feature>
<dbReference type="KEGG" id="loa:LOAG_06480"/>
<evidence type="ECO:0000256" key="1">
    <source>
        <dbReference type="SAM" id="MobiDB-lite"/>
    </source>
</evidence>
<organism evidence="3 4">
    <name type="scientific">Loa loa</name>
    <name type="common">Eye worm</name>
    <name type="synonym">Filaria loa</name>
    <dbReference type="NCBI Taxonomy" id="7209"/>
    <lineage>
        <taxon>Eukaryota</taxon>
        <taxon>Metazoa</taxon>
        <taxon>Ecdysozoa</taxon>
        <taxon>Nematoda</taxon>
        <taxon>Chromadorea</taxon>
        <taxon>Rhabditida</taxon>
        <taxon>Spirurina</taxon>
        <taxon>Spiruromorpha</taxon>
        <taxon>Filarioidea</taxon>
        <taxon>Onchocercidae</taxon>
        <taxon>Loa</taxon>
    </lineage>
</organism>
<evidence type="ECO:0000313" key="2">
    <source>
        <dbReference type="EMBL" id="EFO22009.1"/>
    </source>
</evidence>
<reference evidence="2 3" key="1">
    <citation type="submission" date="2012-04" db="EMBL/GenBank/DDBJ databases">
        <title>The Genome Sequence of Loa loa.</title>
        <authorList>
            <consortium name="The Broad Institute Genome Sequencing Platform"/>
            <consortium name="Broad Institute Genome Sequencing Center for Infectious Disease"/>
            <person name="Nutman T.B."/>
            <person name="Fink D.L."/>
            <person name="Russ C."/>
            <person name="Young S."/>
            <person name="Zeng Q."/>
            <person name="Gargeya S."/>
            <person name="Alvarado L."/>
            <person name="Berlin A."/>
            <person name="Chapman S.B."/>
            <person name="Chen Z."/>
            <person name="Freedman E."/>
            <person name="Gellesch M."/>
            <person name="Goldberg J."/>
            <person name="Griggs A."/>
            <person name="Gujja S."/>
            <person name="Heilman E.R."/>
            <person name="Heiman D."/>
            <person name="Howarth C."/>
            <person name="Mehta T."/>
            <person name="Neiman D."/>
            <person name="Pearson M."/>
            <person name="Roberts A."/>
            <person name="Saif S."/>
            <person name="Shea T."/>
            <person name="Shenoy N."/>
            <person name="Sisk P."/>
            <person name="Stolte C."/>
            <person name="Sykes S."/>
            <person name="White J."/>
            <person name="Yandava C."/>
            <person name="Haas B."/>
            <person name="Henn M.R."/>
            <person name="Nusbaum C."/>
            <person name="Birren B."/>
        </authorList>
    </citation>
    <scope>NUCLEOTIDE SEQUENCE [LARGE SCALE GENOMIC DNA]</scope>
</reference>
<dbReference type="EMBL" id="JH712120">
    <property type="protein sequence ID" value="EFO22009.1"/>
    <property type="molecule type" value="Genomic_DNA"/>
</dbReference>
<dbReference type="AlphaFoldDB" id="A0A1I7VTK6"/>
<accession>A0A1I7VTK6</accession>
<dbReference type="InParanoid" id="A0A1I7VTK6"/>
<dbReference type="OrthoDB" id="10593687at2759"/>
<dbReference type="GeneID" id="9943892"/>
<name>A0A1I7VTK6_LOALO</name>
<gene>
    <name evidence="2 4" type="ORF">LOAG_06480</name>
</gene>
<dbReference type="CTD" id="9943892"/>
<reference evidence="4" key="2">
    <citation type="submission" date="2016-11" db="UniProtKB">
        <authorList>
            <consortium name="WormBaseParasite"/>
        </authorList>
    </citation>
    <scope>IDENTIFICATION</scope>
</reference>
<evidence type="ECO:0000313" key="3">
    <source>
        <dbReference type="Proteomes" id="UP000095285"/>
    </source>
</evidence>
<sequence length="75" mass="8385">MSYTPKDVSPGPDQTITTTPRSSPPMLPTDVPGNRSNEQHAPSVAPMNRWLYSISCARYGTMLWYRCAAKLSHPY</sequence>
<evidence type="ECO:0000313" key="4">
    <source>
        <dbReference type="WBParaSite" id="EN70_6117"/>
    </source>
</evidence>
<feature type="compositionally biased region" description="Polar residues" evidence="1">
    <location>
        <begin position="12"/>
        <end position="21"/>
    </location>
</feature>
<keyword evidence="3" id="KW-1185">Reference proteome</keyword>
<proteinExistence type="predicted"/>
<protein>
    <submittedName>
        <fullName evidence="2 4">Uncharacterized protein</fullName>
    </submittedName>
</protein>
<dbReference type="RefSeq" id="XP_003142064.1">
    <property type="nucleotide sequence ID" value="XM_003142016.1"/>
</dbReference>
<dbReference type="Proteomes" id="UP000095285">
    <property type="component" value="Unassembled WGS sequence"/>
</dbReference>
<dbReference type="WBParaSite" id="EN70_6117">
    <property type="protein sequence ID" value="EN70_6117"/>
    <property type="gene ID" value="EN70_6117"/>
</dbReference>